<sequence length="254" mass="29741">MEIKHLENQFRGLEVKRLHRPTPTNLTKNWYPRPTPPDLQFEERNVSNQFLVSSSKLYEWNIDEESKEDIKHAVQKYEEGLLVFDEHIGKGIPYGVNALIHTIMKHFVGKPSNITSRIYDQLSNLRCRTLGNYRWYEDVFTTRVMHKSDCNSPFWKKKFINGLPRVFGEKNGKQSRSKSTGKHEKSMPKALRKCFNCGKRGHFRKECRSKAKSLIDTLVSDQTCKDEIFKLLELDHTKSESVNSSSDQEIYQLN</sequence>
<proteinExistence type="predicted"/>
<dbReference type="PROSITE" id="PS50158">
    <property type="entry name" value="ZF_CCHC"/>
    <property type="match status" value="1"/>
</dbReference>
<comment type="caution">
    <text evidence="4">The sequence shown here is derived from an EMBL/GenBank/DDBJ whole genome shotgun (WGS) entry which is preliminary data.</text>
</comment>
<dbReference type="InterPro" id="IPR001878">
    <property type="entry name" value="Znf_CCHC"/>
</dbReference>
<keyword evidence="1" id="KW-0479">Metal-binding</keyword>
<dbReference type="Pfam" id="PF22909">
    <property type="entry name" value="Caulimovir_coat_dom"/>
    <property type="match status" value="1"/>
</dbReference>
<keyword evidence="5" id="KW-1185">Reference proteome</keyword>
<accession>A0AAW2DMW2</accession>
<dbReference type="Proteomes" id="UP001459277">
    <property type="component" value="Unassembled WGS sequence"/>
</dbReference>
<organism evidence="4 5">
    <name type="scientific">Lithocarpus litseifolius</name>
    <dbReference type="NCBI Taxonomy" id="425828"/>
    <lineage>
        <taxon>Eukaryota</taxon>
        <taxon>Viridiplantae</taxon>
        <taxon>Streptophyta</taxon>
        <taxon>Embryophyta</taxon>
        <taxon>Tracheophyta</taxon>
        <taxon>Spermatophyta</taxon>
        <taxon>Magnoliopsida</taxon>
        <taxon>eudicotyledons</taxon>
        <taxon>Gunneridae</taxon>
        <taxon>Pentapetalae</taxon>
        <taxon>rosids</taxon>
        <taxon>fabids</taxon>
        <taxon>Fagales</taxon>
        <taxon>Fagaceae</taxon>
        <taxon>Lithocarpus</taxon>
    </lineage>
</organism>
<reference evidence="4 5" key="1">
    <citation type="submission" date="2024-01" db="EMBL/GenBank/DDBJ databases">
        <title>A telomere-to-telomere, gap-free genome of sweet tea (Lithocarpus litseifolius).</title>
        <authorList>
            <person name="Zhou J."/>
        </authorList>
    </citation>
    <scope>NUCLEOTIDE SEQUENCE [LARGE SCALE GENOMIC DNA]</scope>
    <source>
        <strain evidence="4">Zhou-2022a</strain>
        <tissue evidence="4">Leaf</tissue>
    </source>
</reference>
<dbReference type="Gene3D" id="4.10.60.10">
    <property type="entry name" value="Zinc finger, CCHC-type"/>
    <property type="match status" value="1"/>
</dbReference>
<keyword evidence="1" id="KW-0863">Zinc-finger</keyword>
<dbReference type="PANTHER" id="PTHR33054">
    <property type="entry name" value="CCHC-TYPE DOMAIN-CONTAINING PROTEIN"/>
    <property type="match status" value="1"/>
</dbReference>
<evidence type="ECO:0000313" key="5">
    <source>
        <dbReference type="Proteomes" id="UP001459277"/>
    </source>
</evidence>
<dbReference type="EMBL" id="JAZDWU010000002">
    <property type="protein sequence ID" value="KAL0010978.1"/>
    <property type="molecule type" value="Genomic_DNA"/>
</dbReference>
<evidence type="ECO:0000256" key="1">
    <source>
        <dbReference type="PROSITE-ProRule" id="PRU00047"/>
    </source>
</evidence>
<keyword evidence="1" id="KW-0862">Zinc</keyword>
<feature type="region of interest" description="Disordered" evidence="2">
    <location>
        <begin position="167"/>
        <end position="187"/>
    </location>
</feature>
<dbReference type="GO" id="GO:0003676">
    <property type="term" value="F:nucleic acid binding"/>
    <property type="evidence" value="ECO:0007669"/>
    <property type="project" value="InterPro"/>
</dbReference>
<name>A0AAW2DMW2_9ROSI</name>
<dbReference type="SUPFAM" id="SSF57756">
    <property type="entry name" value="Retrovirus zinc finger-like domains"/>
    <property type="match status" value="1"/>
</dbReference>
<dbReference type="PANTHER" id="PTHR33054:SF9">
    <property type="entry name" value="CCHC-TYPE DOMAIN-CONTAINING PROTEIN"/>
    <property type="match status" value="1"/>
</dbReference>
<evidence type="ECO:0000313" key="4">
    <source>
        <dbReference type="EMBL" id="KAL0010978.1"/>
    </source>
</evidence>
<gene>
    <name evidence="4" type="ORF">SO802_006086</name>
</gene>
<dbReference type="Pfam" id="PF00098">
    <property type="entry name" value="zf-CCHC"/>
    <property type="match status" value="1"/>
</dbReference>
<dbReference type="GO" id="GO:0008270">
    <property type="term" value="F:zinc ion binding"/>
    <property type="evidence" value="ECO:0007669"/>
    <property type="project" value="UniProtKB-KW"/>
</dbReference>
<evidence type="ECO:0000259" key="3">
    <source>
        <dbReference type="PROSITE" id="PS50158"/>
    </source>
</evidence>
<protein>
    <recommendedName>
        <fullName evidence="3">CCHC-type domain-containing protein</fullName>
    </recommendedName>
</protein>
<dbReference type="SMART" id="SM00343">
    <property type="entry name" value="ZnF_C2HC"/>
    <property type="match status" value="1"/>
</dbReference>
<dbReference type="InterPro" id="IPR036875">
    <property type="entry name" value="Znf_CCHC_sf"/>
</dbReference>
<dbReference type="AlphaFoldDB" id="A0AAW2DMW2"/>
<feature type="domain" description="CCHC-type" evidence="3">
    <location>
        <begin position="192"/>
        <end position="209"/>
    </location>
</feature>
<evidence type="ECO:0000256" key="2">
    <source>
        <dbReference type="SAM" id="MobiDB-lite"/>
    </source>
</evidence>